<dbReference type="InterPro" id="IPR015422">
    <property type="entry name" value="PyrdxlP-dep_Trfase_small"/>
</dbReference>
<dbReference type="Gene3D" id="3.40.640.10">
    <property type="entry name" value="Type I PLP-dependent aspartate aminotransferase-like (Major domain)"/>
    <property type="match status" value="1"/>
</dbReference>
<dbReference type="Pfam" id="PF01212">
    <property type="entry name" value="Beta_elim_lyase"/>
    <property type="match status" value="1"/>
</dbReference>
<dbReference type="GO" id="GO:0006567">
    <property type="term" value="P:L-threonine catabolic process"/>
    <property type="evidence" value="ECO:0007669"/>
    <property type="project" value="TreeGrafter"/>
</dbReference>
<keyword evidence="4" id="KW-0663">Pyridoxal phosphate</keyword>
<dbReference type="PANTHER" id="PTHR48097:SF9">
    <property type="entry name" value="L-THREONINE ALDOLASE"/>
    <property type="match status" value="1"/>
</dbReference>
<comment type="subunit">
    <text evidence="3">Homotetramer.</text>
</comment>
<organism evidence="7 8">
    <name type="scientific">Teichococcus deserti</name>
    <dbReference type="NCBI Taxonomy" id="1817963"/>
    <lineage>
        <taxon>Bacteria</taxon>
        <taxon>Pseudomonadati</taxon>
        <taxon>Pseudomonadota</taxon>
        <taxon>Alphaproteobacteria</taxon>
        <taxon>Acetobacterales</taxon>
        <taxon>Roseomonadaceae</taxon>
        <taxon>Roseomonas</taxon>
    </lineage>
</organism>
<evidence type="ECO:0000256" key="5">
    <source>
        <dbReference type="PIRSR" id="PIRSR017617-1"/>
    </source>
</evidence>
<comment type="caution">
    <text evidence="7">The sequence shown here is derived from an EMBL/GenBank/DDBJ whole genome shotgun (WGS) entry which is preliminary data.</text>
</comment>
<dbReference type="AlphaFoldDB" id="A0A1V2H930"/>
<evidence type="ECO:0000313" key="7">
    <source>
        <dbReference type="EMBL" id="ONG59129.1"/>
    </source>
</evidence>
<dbReference type="Gene3D" id="3.90.1150.10">
    <property type="entry name" value="Aspartate Aminotransferase, domain 1"/>
    <property type="match status" value="1"/>
</dbReference>
<proteinExistence type="inferred from homology"/>
<dbReference type="GO" id="GO:0008732">
    <property type="term" value="F:L-allo-threonine aldolase activity"/>
    <property type="evidence" value="ECO:0007669"/>
    <property type="project" value="TreeGrafter"/>
</dbReference>
<dbReference type="GO" id="GO:0006545">
    <property type="term" value="P:glycine biosynthetic process"/>
    <property type="evidence" value="ECO:0007669"/>
    <property type="project" value="TreeGrafter"/>
</dbReference>
<evidence type="ECO:0000256" key="2">
    <source>
        <dbReference type="ARBA" id="ARBA00006966"/>
    </source>
</evidence>
<dbReference type="InterPro" id="IPR001597">
    <property type="entry name" value="ArAA_b-elim_lyase/Thr_aldolase"/>
</dbReference>
<gene>
    <name evidence="7" type="ORF">BKE38_00170</name>
</gene>
<evidence type="ECO:0000256" key="1">
    <source>
        <dbReference type="ARBA" id="ARBA00001933"/>
    </source>
</evidence>
<sequence>MPRIADFRSDLMSGIPPAALQAMLQAARGMPEMGFRDDPFQLRLEREVAELAGFEDALFVPTCTLANQIALRLWCRPGDAILAASDSHVASSEAASTAGLAGVAVRRLAGRCGHLGPAAVQAALAQSHGPGTQPTRLVWLENTHMRAGGTLAPAGWGAAIGKLSRASGLRVHLDGSRLWNAETATGLPLAPLAEGADSLSLSLNKALGAPAGSLLLGPRDFIREAVAVRGTLGGAWRPVGFLAAAAIEALNGRTERLRADHERAGRLHGELAEAFGPLAGRAPDTNIVLLTLPAGSAASEIVDRLRREQVLALALDETTLRFVTHARIDDQAVAQAVDAVRRALCTAPEKATPS</sequence>
<comment type="cofactor">
    <cofactor evidence="1">
        <name>pyridoxal 5'-phosphate</name>
        <dbReference type="ChEBI" id="CHEBI:597326"/>
    </cofactor>
</comment>
<feature type="modified residue" description="N6-(pyridoxal phosphate)lysine" evidence="5">
    <location>
        <position position="205"/>
    </location>
</feature>
<dbReference type="GO" id="GO:0005829">
    <property type="term" value="C:cytosol"/>
    <property type="evidence" value="ECO:0007669"/>
    <property type="project" value="TreeGrafter"/>
</dbReference>
<evidence type="ECO:0000313" key="8">
    <source>
        <dbReference type="Proteomes" id="UP000188879"/>
    </source>
</evidence>
<evidence type="ECO:0000256" key="4">
    <source>
        <dbReference type="ARBA" id="ARBA00022898"/>
    </source>
</evidence>
<dbReference type="PANTHER" id="PTHR48097">
    <property type="entry name" value="L-THREONINE ALDOLASE-RELATED"/>
    <property type="match status" value="1"/>
</dbReference>
<evidence type="ECO:0000256" key="3">
    <source>
        <dbReference type="ARBA" id="ARBA00011881"/>
    </source>
</evidence>
<dbReference type="OrthoDB" id="9774495at2"/>
<dbReference type="NCBIfam" id="NF041359">
    <property type="entry name" value="GntG_guanitoxin"/>
    <property type="match status" value="1"/>
</dbReference>
<dbReference type="SUPFAM" id="SSF53383">
    <property type="entry name" value="PLP-dependent transferases"/>
    <property type="match status" value="1"/>
</dbReference>
<keyword evidence="8" id="KW-1185">Reference proteome</keyword>
<dbReference type="PIRSF" id="PIRSF017617">
    <property type="entry name" value="Thr_aldolase"/>
    <property type="match status" value="1"/>
</dbReference>
<evidence type="ECO:0000259" key="6">
    <source>
        <dbReference type="Pfam" id="PF01212"/>
    </source>
</evidence>
<name>A0A1V2H930_9PROT</name>
<reference evidence="7 8" key="1">
    <citation type="submission" date="2016-10" db="EMBL/GenBank/DDBJ databases">
        <title>Draft Genome sequence of Roseomonas sp. strain M3.</title>
        <authorList>
            <person name="Subhash Y."/>
            <person name="Lee S."/>
        </authorList>
    </citation>
    <scope>NUCLEOTIDE SEQUENCE [LARGE SCALE GENOMIC DNA]</scope>
    <source>
        <strain evidence="7 8">M3</strain>
    </source>
</reference>
<dbReference type="Proteomes" id="UP000188879">
    <property type="component" value="Unassembled WGS sequence"/>
</dbReference>
<dbReference type="EMBL" id="MLCO01000001">
    <property type="protein sequence ID" value="ONG59129.1"/>
    <property type="molecule type" value="Genomic_DNA"/>
</dbReference>
<feature type="domain" description="Aromatic amino acid beta-eliminating lyase/threonine aldolase" evidence="6">
    <location>
        <begin position="6"/>
        <end position="290"/>
    </location>
</feature>
<dbReference type="InterPro" id="IPR023603">
    <property type="entry name" value="Low_specificity_L-TA-like"/>
</dbReference>
<accession>A0A1V2H930</accession>
<protein>
    <recommendedName>
        <fullName evidence="6">Aromatic amino acid beta-eliminating lyase/threonine aldolase domain-containing protein</fullName>
    </recommendedName>
</protein>
<dbReference type="InterPro" id="IPR015421">
    <property type="entry name" value="PyrdxlP-dep_Trfase_major"/>
</dbReference>
<dbReference type="InterPro" id="IPR015424">
    <property type="entry name" value="PyrdxlP-dep_Trfase"/>
</dbReference>
<dbReference type="RefSeq" id="WP_076955357.1">
    <property type="nucleotide sequence ID" value="NZ_MLCO01000001.1"/>
</dbReference>
<comment type="similarity">
    <text evidence="2">Belongs to the threonine aldolase family.</text>
</comment>